<protein>
    <recommendedName>
        <fullName evidence="1">TPR repeat domain-containing protein</fullName>
    </recommendedName>
</protein>
<reference evidence="2" key="1">
    <citation type="submission" date="2019-07" db="EMBL/GenBank/DDBJ databases">
        <title>Genomic Encyclopedia of Type Strains, Phase IV (KMG-IV): sequencing the most valuable type-strain genomes for metagenomic binning, comparative biology and taxonomic classification.</title>
        <authorList>
            <person name="Goeker M."/>
        </authorList>
    </citation>
    <scope>NUCLEOTIDE SEQUENCE</scope>
    <source>
        <strain evidence="2">DSM 44596</strain>
    </source>
</reference>
<sequence length="761" mass="81015">MTPTRAQIESWDPASLTAVADAWITLGSKAEDLFSRYLSSVTTVHGAYWEGKTAEAAQDRAAADRKTAGEVVDALEALAKTAQQGFHEIDAPLQRARMAVLAAEADRFVVSDALLLTDTAAEPDTARVALMVERQRELTDAANATENADNTVRSSLAGARDGLRVTFVSAATSGGEQGKSDSDALATHPASMTPEQLQRITETGHLTPEQVTALERGDTAIIPASQMEYLNQLGRSLDGKSPQEIEDLLSKLPPDAQAAVANSLQILSNENVSATVEGDPDVPTKGGLNLLPDMMRESLTRDDLVVNSFEVVGGSGLPSIALNGVADNQAIADIVSMGDDQYKSGSTLDSALLDVGQKYLDAQVAHEQNPEHKFEYFMVDGRGTQDMAVTEQIFAAVGHDKIAVDAVVNNPEIGSDFVKDVLSHNWTDDGKAASTLFDFPDGDATVENPNDPTDVATATRTGSIMSAVGEAVSTDDAWKLLSNIPEADGQSTGQLNPDLLQTVSNSMSPYVSDLAGEDPENHPGFSIGGWTDPDGFRHYTGSANVFALMNTDETAGTNFTRAAYQEMLARQGAYALNPMGESAANNLDTAGRLAGLTDYGLMRGTQDGYDDKAAQAAEIYARKNNAYGALMSLGTLGIGNLPGGDYINAMIGAGGDPLKESVIGAQPSGPETAKLAGFDSARQAYNILNAAPELPPEFKEVYRWAFDDGELRSWDQIKEATNEKPYRLGDIDTMFSTFGSSTDFHATRMLEKYNAVAWNAP</sequence>
<accession>A0A652YNY6</accession>
<name>A0A652YNY6_NOCGL</name>
<dbReference type="SUPFAM" id="SSF140453">
    <property type="entry name" value="EsxAB dimer-like"/>
    <property type="match status" value="1"/>
</dbReference>
<gene>
    <name evidence="2" type="ORF">FNL38_104201</name>
</gene>
<feature type="domain" description="TPR repeat" evidence="1">
    <location>
        <begin position="203"/>
        <end position="439"/>
    </location>
</feature>
<comment type="caution">
    <text evidence="2">The sequence shown here is derived from an EMBL/GenBank/DDBJ whole genome shotgun (WGS) entry which is preliminary data.</text>
</comment>
<organism evidence="2">
    <name type="scientific">Nocardia globerula</name>
    <dbReference type="NCBI Taxonomy" id="1818"/>
    <lineage>
        <taxon>Bacteria</taxon>
        <taxon>Bacillati</taxon>
        <taxon>Actinomycetota</taxon>
        <taxon>Actinomycetes</taxon>
        <taxon>Mycobacteriales</taxon>
        <taxon>Nocardiaceae</taxon>
        <taxon>Nocardia</taxon>
    </lineage>
</organism>
<dbReference type="AlphaFoldDB" id="A0A652YNY6"/>
<evidence type="ECO:0000259" key="1">
    <source>
        <dbReference type="Pfam" id="PF23275"/>
    </source>
</evidence>
<dbReference type="Pfam" id="PF23275">
    <property type="entry name" value="TPR_23"/>
    <property type="match status" value="1"/>
</dbReference>
<evidence type="ECO:0000313" key="2">
    <source>
        <dbReference type="EMBL" id="TYQ03833.1"/>
    </source>
</evidence>
<dbReference type="InterPro" id="IPR057037">
    <property type="entry name" value="TPR_rep_actino"/>
</dbReference>
<proteinExistence type="predicted"/>
<dbReference type="InterPro" id="IPR036689">
    <property type="entry name" value="ESAT-6-like_sf"/>
</dbReference>
<dbReference type="EMBL" id="VNIQ01000004">
    <property type="protein sequence ID" value="TYQ03833.1"/>
    <property type="molecule type" value="Genomic_DNA"/>
</dbReference>